<dbReference type="RefSeq" id="WP_413277446.1">
    <property type="nucleotide sequence ID" value="NZ_JBHFNT010000082.1"/>
</dbReference>
<sequence>MTKQELAENDYNCNIRRYADNAPPPEPQDVKAHLLGGIPKVEIEAKRPLLEAHGFAPTRILVEHC</sequence>
<reference evidence="1 2" key="1">
    <citation type="submission" date="2024-09" db="EMBL/GenBank/DDBJ databases">
        <title>Floridaenema gen nov. (Aerosakkonemataceae, Aerosakkonematales ord. nov., Cyanobacteria) from benthic tropical and subtropical fresh waters, with the description of four new species.</title>
        <authorList>
            <person name="Moretto J.A."/>
            <person name="Berthold D.E."/>
            <person name="Lefler F.W."/>
            <person name="Huang I.-S."/>
            <person name="Laughinghouse H. IV."/>
        </authorList>
    </citation>
    <scope>NUCLEOTIDE SEQUENCE [LARGE SCALE GENOMIC DNA]</scope>
    <source>
        <strain evidence="1 2">BLCC-F167</strain>
    </source>
</reference>
<comment type="caution">
    <text evidence="1">The sequence shown here is derived from an EMBL/GenBank/DDBJ whole genome shotgun (WGS) entry which is preliminary data.</text>
</comment>
<keyword evidence="2" id="KW-1185">Reference proteome</keyword>
<dbReference type="Proteomes" id="UP001576780">
    <property type="component" value="Unassembled WGS sequence"/>
</dbReference>
<name>A0ABV4WIY6_9CYAN</name>
<proteinExistence type="predicted"/>
<protein>
    <submittedName>
        <fullName evidence="1">Uncharacterized protein</fullName>
    </submittedName>
</protein>
<evidence type="ECO:0000313" key="1">
    <source>
        <dbReference type="EMBL" id="MFB2835020.1"/>
    </source>
</evidence>
<accession>A0ABV4WIY6</accession>
<gene>
    <name evidence="1" type="ORF">ACE1CA_10850</name>
</gene>
<evidence type="ECO:0000313" key="2">
    <source>
        <dbReference type="Proteomes" id="UP001576780"/>
    </source>
</evidence>
<dbReference type="EMBL" id="JBHFNT010000082">
    <property type="protein sequence ID" value="MFB2835020.1"/>
    <property type="molecule type" value="Genomic_DNA"/>
</dbReference>
<organism evidence="1 2">
    <name type="scientific">Floridaenema evergladense BLCC-F167</name>
    <dbReference type="NCBI Taxonomy" id="3153639"/>
    <lineage>
        <taxon>Bacteria</taxon>
        <taxon>Bacillati</taxon>
        <taxon>Cyanobacteriota</taxon>
        <taxon>Cyanophyceae</taxon>
        <taxon>Oscillatoriophycideae</taxon>
        <taxon>Aerosakkonematales</taxon>
        <taxon>Aerosakkonemataceae</taxon>
        <taxon>Floridanema</taxon>
        <taxon>Floridanema evergladense</taxon>
    </lineage>
</organism>